<feature type="domain" description="Tf2-1-like SH3-like" evidence="1">
    <location>
        <begin position="51"/>
        <end position="101"/>
    </location>
</feature>
<dbReference type="InterPro" id="IPR056924">
    <property type="entry name" value="SH3_Tf2-1"/>
</dbReference>
<organism evidence="2">
    <name type="scientific">Sesamum radiatum</name>
    <name type="common">Black benniseed</name>
    <dbReference type="NCBI Taxonomy" id="300843"/>
    <lineage>
        <taxon>Eukaryota</taxon>
        <taxon>Viridiplantae</taxon>
        <taxon>Streptophyta</taxon>
        <taxon>Embryophyta</taxon>
        <taxon>Tracheophyta</taxon>
        <taxon>Spermatophyta</taxon>
        <taxon>Magnoliopsida</taxon>
        <taxon>eudicotyledons</taxon>
        <taxon>Gunneridae</taxon>
        <taxon>Pentapetalae</taxon>
        <taxon>asterids</taxon>
        <taxon>lamiids</taxon>
        <taxon>Lamiales</taxon>
        <taxon>Pedaliaceae</taxon>
        <taxon>Sesamum</taxon>
    </lineage>
</organism>
<dbReference type="Pfam" id="PF24626">
    <property type="entry name" value="SH3_Tf2-1"/>
    <property type="match status" value="1"/>
</dbReference>
<accession>A0AAW2Q0U3</accession>
<dbReference type="PANTHER" id="PTHR46148">
    <property type="entry name" value="CHROMO DOMAIN-CONTAINING PROTEIN"/>
    <property type="match status" value="1"/>
</dbReference>
<reference evidence="2" key="2">
    <citation type="journal article" date="2024" name="Plant">
        <title>Genomic evolution and insights into agronomic trait innovations of Sesamum species.</title>
        <authorList>
            <person name="Miao H."/>
            <person name="Wang L."/>
            <person name="Qu L."/>
            <person name="Liu H."/>
            <person name="Sun Y."/>
            <person name="Le M."/>
            <person name="Wang Q."/>
            <person name="Wei S."/>
            <person name="Zheng Y."/>
            <person name="Lin W."/>
            <person name="Duan Y."/>
            <person name="Cao H."/>
            <person name="Xiong S."/>
            <person name="Wang X."/>
            <person name="Wei L."/>
            <person name="Li C."/>
            <person name="Ma Q."/>
            <person name="Ju M."/>
            <person name="Zhao R."/>
            <person name="Li G."/>
            <person name="Mu C."/>
            <person name="Tian Q."/>
            <person name="Mei H."/>
            <person name="Zhang T."/>
            <person name="Gao T."/>
            <person name="Zhang H."/>
        </authorList>
    </citation>
    <scope>NUCLEOTIDE SEQUENCE</scope>
    <source>
        <strain evidence="2">G02</strain>
    </source>
</reference>
<gene>
    <name evidence="2" type="ORF">Sradi_3817100</name>
</gene>
<protein>
    <recommendedName>
        <fullName evidence="1">Tf2-1-like SH3-like domain-containing protein</fullName>
    </recommendedName>
</protein>
<dbReference type="PANTHER" id="PTHR46148:SF52">
    <property type="entry name" value="OS04G0603800 PROTEIN"/>
    <property type="match status" value="1"/>
</dbReference>
<sequence>MARWRSSIVAWKPISATLSATSHIAGLTFFRSPSSSTTPLITPPLPYHQQSVHRRSSHKLAKKFYGLFRVIRRIGAVAYELDLPAASQIHPIFHISLLKPCYGAPTVQTCPLPSLASDSPSPSSRFWALLLCWVLFLWALRTSPLLQVRAMICPTRRPNQKRFSQATANPRGIFVSRLVTWTES</sequence>
<reference evidence="2" key="1">
    <citation type="submission" date="2020-06" db="EMBL/GenBank/DDBJ databases">
        <authorList>
            <person name="Li T."/>
            <person name="Hu X."/>
            <person name="Zhang T."/>
            <person name="Song X."/>
            <person name="Zhang H."/>
            <person name="Dai N."/>
            <person name="Sheng W."/>
            <person name="Hou X."/>
            <person name="Wei L."/>
        </authorList>
    </citation>
    <scope>NUCLEOTIDE SEQUENCE</scope>
    <source>
        <strain evidence="2">G02</strain>
        <tissue evidence="2">Leaf</tissue>
    </source>
</reference>
<name>A0AAW2Q0U3_SESRA</name>
<proteinExistence type="predicted"/>
<evidence type="ECO:0000259" key="1">
    <source>
        <dbReference type="Pfam" id="PF24626"/>
    </source>
</evidence>
<dbReference type="AlphaFoldDB" id="A0AAW2Q0U3"/>
<evidence type="ECO:0000313" key="2">
    <source>
        <dbReference type="EMBL" id="KAL0361326.1"/>
    </source>
</evidence>
<comment type="caution">
    <text evidence="2">The sequence shown here is derived from an EMBL/GenBank/DDBJ whole genome shotgun (WGS) entry which is preliminary data.</text>
</comment>
<dbReference type="EMBL" id="JACGWJ010000016">
    <property type="protein sequence ID" value="KAL0361326.1"/>
    <property type="molecule type" value="Genomic_DNA"/>
</dbReference>